<dbReference type="InterPro" id="IPR050570">
    <property type="entry name" value="Cell_wall_metabolism_enzyme"/>
</dbReference>
<protein>
    <submittedName>
        <fullName evidence="4">Peptidase</fullName>
    </submittedName>
</protein>
<dbReference type="EMBL" id="NQYH01000002">
    <property type="protein sequence ID" value="RIY41793.1"/>
    <property type="molecule type" value="Genomic_DNA"/>
</dbReference>
<name>A0A3A1YU67_9BURK</name>
<dbReference type="OrthoDB" id="9815245at2"/>
<evidence type="ECO:0000313" key="6">
    <source>
        <dbReference type="Proteomes" id="UP000266483"/>
    </source>
</evidence>
<evidence type="ECO:0000313" key="3">
    <source>
        <dbReference type="EMBL" id="RII82139.1"/>
    </source>
</evidence>
<evidence type="ECO:0000313" key="5">
    <source>
        <dbReference type="Proteomes" id="UP000266206"/>
    </source>
</evidence>
<dbReference type="Gene3D" id="2.70.70.10">
    <property type="entry name" value="Glucose Permease (Domain IIA)"/>
    <property type="match status" value="1"/>
</dbReference>
<dbReference type="Gene3D" id="2.60.40.1590">
    <property type="entry name" value="Peptidoglycan hydrolase domains"/>
    <property type="match status" value="1"/>
</dbReference>
<reference evidence="5 6" key="1">
    <citation type="submission" date="2017-08" db="EMBL/GenBank/DDBJ databases">
        <title>Pusillimonas indicus sp. nov., a member of the family Alcaligenaceae isolated from surface seawater.</title>
        <authorList>
            <person name="Li J."/>
        </authorList>
    </citation>
    <scope>NUCLEOTIDE SEQUENCE [LARGE SCALE GENOMIC DNA]</scope>
    <source>
        <strain evidence="3 6">17-4A</strain>
        <strain evidence="4 5">L52-1-41</strain>
    </source>
</reference>
<dbReference type="SUPFAM" id="SSF51261">
    <property type="entry name" value="Duplicated hybrid motif"/>
    <property type="match status" value="1"/>
</dbReference>
<dbReference type="EMBL" id="NQOU01000005">
    <property type="protein sequence ID" value="RII82139.1"/>
    <property type="molecule type" value="Genomic_DNA"/>
</dbReference>
<dbReference type="InterPro" id="IPR016047">
    <property type="entry name" value="M23ase_b-sheet_dom"/>
</dbReference>
<organism evidence="4 5">
    <name type="scientific">Neopusillimonas maritima</name>
    <dbReference type="NCBI Taxonomy" id="2026239"/>
    <lineage>
        <taxon>Bacteria</taxon>
        <taxon>Pseudomonadati</taxon>
        <taxon>Pseudomonadota</taxon>
        <taxon>Betaproteobacteria</taxon>
        <taxon>Burkholderiales</taxon>
        <taxon>Alcaligenaceae</taxon>
        <taxon>Neopusillimonas</taxon>
    </lineage>
</organism>
<gene>
    <name evidence="3" type="ORF">CJO09_12325</name>
    <name evidence="4" type="ORF">CJP73_04950</name>
</gene>
<dbReference type="CDD" id="cd12797">
    <property type="entry name" value="M23_peptidase"/>
    <property type="match status" value="1"/>
</dbReference>
<evidence type="ECO:0000259" key="2">
    <source>
        <dbReference type="Pfam" id="PF18421"/>
    </source>
</evidence>
<dbReference type="GO" id="GO:0004222">
    <property type="term" value="F:metalloendopeptidase activity"/>
    <property type="evidence" value="ECO:0007669"/>
    <property type="project" value="TreeGrafter"/>
</dbReference>
<dbReference type="PANTHER" id="PTHR21666">
    <property type="entry name" value="PEPTIDASE-RELATED"/>
    <property type="match status" value="1"/>
</dbReference>
<dbReference type="RefSeq" id="WP_119442619.1">
    <property type="nucleotide sequence ID" value="NZ_CP170494.1"/>
</dbReference>
<dbReference type="InterPro" id="IPR011055">
    <property type="entry name" value="Dup_hybrid_motif"/>
</dbReference>
<dbReference type="AlphaFoldDB" id="A0A3A1YU67"/>
<dbReference type="Proteomes" id="UP000266483">
    <property type="component" value="Unassembled WGS sequence"/>
</dbReference>
<keyword evidence="6" id="KW-1185">Reference proteome</keyword>
<dbReference type="Pfam" id="PF18421">
    <property type="entry name" value="Peptidase_M23_N"/>
    <property type="match status" value="1"/>
</dbReference>
<dbReference type="PANTHER" id="PTHR21666:SF285">
    <property type="entry name" value="M23 FAMILY METALLOPEPTIDASE"/>
    <property type="match status" value="1"/>
</dbReference>
<feature type="domain" description="Peptidase family M23 N-terminal" evidence="2">
    <location>
        <begin position="35"/>
        <end position="107"/>
    </location>
</feature>
<feature type="domain" description="M23ase beta-sheet core" evidence="1">
    <location>
        <begin position="183"/>
        <end position="277"/>
    </location>
</feature>
<evidence type="ECO:0000259" key="1">
    <source>
        <dbReference type="Pfam" id="PF01551"/>
    </source>
</evidence>
<accession>A0A3A1YU67</accession>
<sequence>MTLLSLTRLLALITALFMAVPVWAQAGGYIARSLHHAFPGGVAVLPLGSHEQPPQAHYNDRPVMVLKDTDDQWVAVVGIGLEASPGPENIQVTDAAGTVSVMSFNVAPRDYKEQHIKLRNRKHVNPDPEQLKRFEREYQQQINAYAQFRPTGPSNILLDEPVSGPLSSPFGLRRFFNGEERNPHSGLDFAVPKGTPVKAPANGVVTIVDEFFFNGKTIFLDHGQGLITMYCHLSATDVAVGQTVQRGQVIGKVGATGRVTGPHLHWNVSLNGERVDPAIFIGKVSR</sequence>
<dbReference type="InterPro" id="IPR040487">
    <property type="entry name" value="Peptidase_M23_N"/>
</dbReference>
<proteinExistence type="predicted"/>
<dbReference type="Pfam" id="PF01551">
    <property type="entry name" value="Peptidase_M23"/>
    <property type="match status" value="1"/>
</dbReference>
<comment type="caution">
    <text evidence="4">The sequence shown here is derived from an EMBL/GenBank/DDBJ whole genome shotgun (WGS) entry which is preliminary data.</text>
</comment>
<dbReference type="Proteomes" id="UP000266206">
    <property type="component" value="Unassembled WGS sequence"/>
</dbReference>
<evidence type="ECO:0000313" key="4">
    <source>
        <dbReference type="EMBL" id="RIY41793.1"/>
    </source>
</evidence>
<dbReference type="FunFam" id="2.70.70.10:FF:000019">
    <property type="entry name" value="M23 family peptidase"/>
    <property type="match status" value="1"/>
</dbReference>